<proteinExistence type="predicted"/>
<organism evidence="2">
    <name type="scientific">Schistosoma curassoni</name>
    <dbReference type="NCBI Taxonomy" id="6186"/>
    <lineage>
        <taxon>Eukaryota</taxon>
        <taxon>Metazoa</taxon>
        <taxon>Spiralia</taxon>
        <taxon>Lophotrochozoa</taxon>
        <taxon>Platyhelminthes</taxon>
        <taxon>Trematoda</taxon>
        <taxon>Digenea</taxon>
        <taxon>Strigeidida</taxon>
        <taxon>Schistosomatoidea</taxon>
        <taxon>Schistosomatidae</taxon>
        <taxon>Schistosoma</taxon>
    </lineage>
</organism>
<protein>
    <submittedName>
        <fullName evidence="2">Secreted protein</fullName>
    </submittedName>
</protein>
<dbReference type="WBParaSite" id="SCUD_0001000201-mRNA-1">
    <property type="protein sequence ID" value="SCUD_0001000201-mRNA-1"/>
    <property type="gene ID" value="SCUD_0001000201"/>
</dbReference>
<keyword evidence="1" id="KW-0472">Membrane</keyword>
<reference evidence="2" key="1">
    <citation type="submission" date="2016-06" db="UniProtKB">
        <authorList>
            <consortium name="WormBaseParasite"/>
        </authorList>
    </citation>
    <scope>IDENTIFICATION</scope>
</reference>
<sequence>LIRSPSFQSVGTFSSSQILLKRTWSILAVTGTSAFSASAEILFGLSALPLLICLIAMLISSIVGVPTSIGRSVCATSMLGGFNGGGRFNSSLKCSN</sequence>
<feature type="transmembrane region" description="Helical" evidence="1">
    <location>
        <begin position="41"/>
        <end position="63"/>
    </location>
</feature>
<accession>A0A183K4T2</accession>
<dbReference type="AlphaFoldDB" id="A0A183K4T2"/>
<evidence type="ECO:0000313" key="2">
    <source>
        <dbReference type="WBParaSite" id="SCUD_0001000201-mRNA-1"/>
    </source>
</evidence>
<name>A0A183K4T2_9TREM</name>
<keyword evidence="1" id="KW-1133">Transmembrane helix</keyword>
<keyword evidence="1" id="KW-0812">Transmembrane</keyword>
<evidence type="ECO:0000256" key="1">
    <source>
        <dbReference type="SAM" id="Phobius"/>
    </source>
</evidence>